<accession>A0AAP4FHD2</accession>
<reference evidence="2" key="1">
    <citation type="submission" date="2023-05" db="EMBL/GenBank/DDBJ databases">
        <title>Cataloging the Phylogenetic Diversity of Human Bladder Bacteria.</title>
        <authorList>
            <person name="Du J."/>
        </authorList>
    </citation>
    <scope>NUCLEOTIDE SEQUENCE</scope>
    <source>
        <strain evidence="2">UMB9978</strain>
    </source>
</reference>
<feature type="region of interest" description="Disordered" evidence="1">
    <location>
        <begin position="141"/>
        <end position="231"/>
    </location>
</feature>
<evidence type="ECO:0000313" key="2">
    <source>
        <dbReference type="EMBL" id="MDK6275952.1"/>
    </source>
</evidence>
<feature type="compositionally biased region" description="Basic and acidic residues" evidence="1">
    <location>
        <begin position="159"/>
        <end position="181"/>
    </location>
</feature>
<protein>
    <submittedName>
        <fullName evidence="2">Uncharacterized protein</fullName>
    </submittedName>
</protein>
<name>A0AAP4FHD2_9MICC</name>
<dbReference type="AlphaFoldDB" id="A0AAP4FHD2"/>
<dbReference type="Proteomes" id="UP001240483">
    <property type="component" value="Unassembled WGS sequence"/>
</dbReference>
<organism evidence="2 3">
    <name type="scientific">Pseudoglutamicibacter cumminsii</name>
    <dbReference type="NCBI Taxonomy" id="156979"/>
    <lineage>
        <taxon>Bacteria</taxon>
        <taxon>Bacillati</taxon>
        <taxon>Actinomycetota</taxon>
        <taxon>Actinomycetes</taxon>
        <taxon>Micrococcales</taxon>
        <taxon>Micrococcaceae</taxon>
        <taxon>Pseudoglutamicibacter</taxon>
    </lineage>
</organism>
<feature type="compositionally biased region" description="Basic and acidic residues" evidence="1">
    <location>
        <begin position="29"/>
        <end position="43"/>
    </location>
</feature>
<feature type="region of interest" description="Disordered" evidence="1">
    <location>
        <begin position="24"/>
        <end position="43"/>
    </location>
</feature>
<dbReference type="RefSeq" id="WP_285333591.1">
    <property type="nucleotide sequence ID" value="NZ_JASODW010000018.1"/>
</dbReference>
<comment type="caution">
    <text evidence="2">The sequence shown here is derived from an EMBL/GenBank/DDBJ whole genome shotgun (WGS) entry which is preliminary data.</text>
</comment>
<feature type="region of interest" description="Disordered" evidence="1">
    <location>
        <begin position="244"/>
        <end position="281"/>
    </location>
</feature>
<gene>
    <name evidence="2" type="ORF">QP116_09465</name>
</gene>
<evidence type="ECO:0000256" key="1">
    <source>
        <dbReference type="SAM" id="MobiDB-lite"/>
    </source>
</evidence>
<proteinExistence type="predicted"/>
<sequence length="281" mass="30664">MENNEESEISMEFGRVLRMTLGAAMQAKEASERRAANRDPEAQAHRLQRQVASLLKTEMASPDFVKMSSQQIADRMTVASELSARHPDASKAFMAGSDRLRNAMGINIEDIYKNHPQSRMERYQALRNAIDDYQASARLGQEAKAERGHDAPEVSTQAEAKEEQSQAREEAAEGHLEKAEQAEGETQLDARDRDAAEGREVVNAPILGRPETLHATGASVQPDDMGRGSKAAAAALARARVAHGFPTKPGAAVRFGKSSRPAAQHGSRQARRRGQSAEVTR</sequence>
<feature type="compositionally biased region" description="Basic and acidic residues" evidence="1">
    <location>
        <begin position="141"/>
        <end position="152"/>
    </location>
</feature>
<dbReference type="EMBL" id="JASODW010000018">
    <property type="protein sequence ID" value="MDK6275952.1"/>
    <property type="molecule type" value="Genomic_DNA"/>
</dbReference>
<evidence type="ECO:0000313" key="3">
    <source>
        <dbReference type="Proteomes" id="UP001240483"/>
    </source>
</evidence>
<feature type="compositionally biased region" description="Basic and acidic residues" evidence="1">
    <location>
        <begin position="188"/>
        <end position="200"/>
    </location>
</feature>